<name>A0A4R7ZBI3_9FIRM</name>
<gene>
    <name evidence="3" type="ORF">C8C77_101159</name>
</gene>
<dbReference type="InterPro" id="IPR050902">
    <property type="entry name" value="ABC_Transporter_SBP"/>
</dbReference>
<evidence type="ECO:0000256" key="1">
    <source>
        <dbReference type="ARBA" id="ARBA00008814"/>
    </source>
</evidence>
<dbReference type="OrthoDB" id="9787830at2"/>
<dbReference type="RefSeq" id="WP_111571075.1">
    <property type="nucleotide sequence ID" value="NZ_QLME01000002.1"/>
</dbReference>
<dbReference type="GO" id="GO:0071281">
    <property type="term" value="P:cellular response to iron ion"/>
    <property type="evidence" value="ECO:0007669"/>
    <property type="project" value="TreeGrafter"/>
</dbReference>
<sequence length="343" mass="38478">MLNRKKKKRTLKIGLLILSLSIFLLLVPTVKIDAARNFTDMIGREITVPEEVNRVVTTYKSATQFVLALNAGDKLVGVSIKTDKQPLFVNLQPELADLPQVGSKRNGINLETTMSVDPDLVILYPHRDAVETAEKLEEQGVTALVINPESLEQIRETTELLGEVLNKEEKAAKVLAAYDKIDSLTERTAALPEAEKKKIYFANSEFTDSVGAGMMQTALIENAGGINPAAKLKSGFITVSAENILEWNPELIIVSQFFNGDLENLTQEDKYQNVKAFKNNVIYRVPSRLEPWDFPSPSTFIAQLWLAQKTYSSEYQDLNYQKEVNDFYQTLYGKSFEELGGEF</sequence>
<dbReference type="Gene3D" id="1.20.58.2180">
    <property type="match status" value="1"/>
</dbReference>
<evidence type="ECO:0000313" key="4">
    <source>
        <dbReference type="Proteomes" id="UP000294697"/>
    </source>
</evidence>
<comment type="caution">
    <text evidence="3">The sequence shown here is derived from an EMBL/GenBank/DDBJ whole genome shotgun (WGS) entry which is preliminary data.</text>
</comment>
<dbReference type="AlphaFoldDB" id="A0A4R7ZBI3"/>
<evidence type="ECO:0000259" key="2">
    <source>
        <dbReference type="PROSITE" id="PS50983"/>
    </source>
</evidence>
<comment type="similarity">
    <text evidence="1">Belongs to the bacterial solute-binding protein 8 family.</text>
</comment>
<dbReference type="SUPFAM" id="SSF53807">
    <property type="entry name" value="Helical backbone' metal receptor"/>
    <property type="match status" value="1"/>
</dbReference>
<accession>A0A4R7ZBI3</accession>
<dbReference type="PANTHER" id="PTHR30535">
    <property type="entry name" value="VITAMIN B12-BINDING PROTEIN"/>
    <property type="match status" value="1"/>
</dbReference>
<reference evidence="3 4" key="1">
    <citation type="submission" date="2019-03" db="EMBL/GenBank/DDBJ databases">
        <title>Subsurface microbial communities from deep shales in Ohio and West Virginia, USA.</title>
        <authorList>
            <person name="Wrighton K."/>
        </authorList>
    </citation>
    <scope>NUCLEOTIDE SEQUENCE [LARGE SCALE GENOMIC DNA]</scope>
    <source>
        <strain evidence="3 4">MSL9.2</strain>
    </source>
</reference>
<dbReference type="PANTHER" id="PTHR30535:SF34">
    <property type="entry name" value="MOLYBDATE-BINDING PROTEIN MOLA"/>
    <property type="match status" value="1"/>
</dbReference>
<dbReference type="EMBL" id="SODA01000001">
    <property type="protein sequence ID" value="TDW07686.1"/>
    <property type="molecule type" value="Genomic_DNA"/>
</dbReference>
<feature type="domain" description="Fe/B12 periplasmic-binding" evidence="2">
    <location>
        <begin position="54"/>
        <end position="318"/>
    </location>
</feature>
<evidence type="ECO:0000313" key="3">
    <source>
        <dbReference type="EMBL" id="TDW07686.1"/>
    </source>
</evidence>
<protein>
    <submittedName>
        <fullName evidence="3">Iron complex transport system substrate-binding protein</fullName>
    </submittedName>
</protein>
<dbReference type="Gene3D" id="3.40.50.1980">
    <property type="entry name" value="Nitrogenase molybdenum iron protein domain"/>
    <property type="match status" value="2"/>
</dbReference>
<organism evidence="3 4">
    <name type="scientific">Halanaerobium saccharolyticum</name>
    <dbReference type="NCBI Taxonomy" id="43595"/>
    <lineage>
        <taxon>Bacteria</taxon>
        <taxon>Bacillati</taxon>
        <taxon>Bacillota</taxon>
        <taxon>Clostridia</taxon>
        <taxon>Halanaerobiales</taxon>
        <taxon>Halanaerobiaceae</taxon>
        <taxon>Halanaerobium</taxon>
    </lineage>
</organism>
<dbReference type="InterPro" id="IPR002491">
    <property type="entry name" value="ABC_transptr_periplasmic_BD"/>
</dbReference>
<dbReference type="Pfam" id="PF01497">
    <property type="entry name" value="Peripla_BP_2"/>
    <property type="match status" value="1"/>
</dbReference>
<dbReference type="Proteomes" id="UP000294697">
    <property type="component" value="Unassembled WGS sequence"/>
</dbReference>
<proteinExistence type="inferred from homology"/>
<dbReference type="PROSITE" id="PS50983">
    <property type="entry name" value="FE_B12_PBP"/>
    <property type="match status" value="1"/>
</dbReference>